<dbReference type="Pfam" id="PF24157">
    <property type="entry name" value="DUF7408"/>
    <property type="match status" value="1"/>
</dbReference>
<dbReference type="Gene3D" id="3.40.50.880">
    <property type="match status" value="1"/>
</dbReference>
<feature type="transmembrane region" description="Helical" evidence="1">
    <location>
        <begin position="51"/>
        <end position="71"/>
    </location>
</feature>
<dbReference type="InterPro" id="IPR029062">
    <property type="entry name" value="Class_I_gatase-like"/>
</dbReference>
<evidence type="ECO:0000313" key="6">
    <source>
        <dbReference type="Proteomes" id="UP000600363"/>
    </source>
</evidence>
<dbReference type="InterPro" id="IPR036465">
    <property type="entry name" value="vWFA_dom_sf"/>
</dbReference>
<dbReference type="InterPro" id="IPR024163">
    <property type="entry name" value="Aerotolerance_reg_N"/>
</dbReference>
<feature type="transmembrane region" description="Helical" evidence="1">
    <location>
        <begin position="577"/>
        <end position="596"/>
    </location>
</feature>
<keyword evidence="1" id="KW-0472">Membrane</keyword>
<dbReference type="Pfam" id="PF24155">
    <property type="entry name" value="DUF7406"/>
    <property type="match status" value="1"/>
</dbReference>
<evidence type="ECO:0000259" key="4">
    <source>
        <dbReference type="Pfam" id="PF24157"/>
    </source>
</evidence>
<name>A0A832RTI3_9EURY</name>
<dbReference type="EMBL" id="DUIH01000021">
    <property type="protein sequence ID" value="HIH70198.1"/>
    <property type="molecule type" value="Genomic_DNA"/>
</dbReference>
<comment type="caution">
    <text evidence="5">The sequence shown here is derived from an EMBL/GenBank/DDBJ whole genome shotgun (WGS) entry which is preliminary data.</text>
</comment>
<dbReference type="SUPFAM" id="SSF53300">
    <property type="entry name" value="vWA-like"/>
    <property type="match status" value="1"/>
</dbReference>
<dbReference type="AlphaFoldDB" id="A0A832RTI3"/>
<dbReference type="PANTHER" id="PTHR37464">
    <property type="entry name" value="BLL2463 PROTEIN"/>
    <property type="match status" value="1"/>
</dbReference>
<feature type="domain" description="DUF7408" evidence="4">
    <location>
        <begin position="312"/>
        <end position="479"/>
    </location>
</feature>
<dbReference type="InterPro" id="IPR055831">
    <property type="entry name" value="DUF7408"/>
</dbReference>
<dbReference type="Proteomes" id="UP000600363">
    <property type="component" value="Unassembled WGS sequence"/>
</dbReference>
<evidence type="ECO:0008006" key="7">
    <source>
        <dbReference type="Google" id="ProtNLM"/>
    </source>
</evidence>
<sequence>MAAAGIIPIVILYLLKPRTVQRLVPSVMLFLRTKESKRLTSLFQRLIKDPLLLLQMLFVVLIALAAAGPFLPTSQAVVQGNVALVIDASASMQADGRFEEAIQRAHEMLGESNTIVLAEKLPILAVEGASPTKAAQVLSELRAGATSADLASAILLASQKLPRGEGTVVVLSDFSSYEGDSPITARTMAMADGHNVVFVKVGRASDNVGIVSGVLERAHAGYAYTYEVRNYMDRPVSFTVKITTEGGTVSERRELAAHESKTYTVSNVHTGTTRIELDVADGLKADNVAYISIPPTAKRDVLFVGRQGSPAHVALSVPPENNVLLGSREQGQMEFAGIDVVVLADEGLTTPEEMGIGIKTFLEAGGSVVVLGSDALLKDEVLKPLLPVEVVNTTNETVLMIKRSHELVEGIPFDEVSVKQSLGAIPKKGATVLVSSSDGSPVLAYWSVGRGKVVYLGMSDTGEWDNFPSKPEYPIFWLKLISWLTGVEDVNSYNLRAGALLTFDEEVLVRTPTQQLRTNTLLLDEVGIYTVGEQKYAVSMLNPRESDVNAVGVSVQDVERFSGEGAITRRQSGKLDLGWLAILGALTAALLEMVVLRRRGEL</sequence>
<dbReference type="Pfam" id="PF07584">
    <property type="entry name" value="BatA"/>
    <property type="match status" value="1"/>
</dbReference>
<keyword evidence="1" id="KW-1133">Transmembrane helix</keyword>
<accession>A0A832RTI3</accession>
<gene>
    <name evidence="5" type="ORF">HA299_06280</name>
</gene>
<dbReference type="PANTHER" id="PTHR37464:SF1">
    <property type="entry name" value="BLL2463 PROTEIN"/>
    <property type="match status" value="1"/>
</dbReference>
<organism evidence="5 6">
    <name type="scientific">Methermicoccus shengliensis</name>
    <dbReference type="NCBI Taxonomy" id="660064"/>
    <lineage>
        <taxon>Archaea</taxon>
        <taxon>Methanobacteriati</taxon>
        <taxon>Methanobacteriota</taxon>
        <taxon>Stenosarchaea group</taxon>
        <taxon>Methanomicrobia</taxon>
        <taxon>Methanosarcinales</taxon>
        <taxon>Methermicoccaceae</taxon>
        <taxon>Methermicoccus</taxon>
    </lineage>
</organism>
<dbReference type="Gene3D" id="3.40.50.410">
    <property type="entry name" value="von Willebrand factor, type A domain"/>
    <property type="match status" value="1"/>
</dbReference>
<feature type="domain" description="DUF7406" evidence="3">
    <location>
        <begin position="491"/>
        <end position="538"/>
    </location>
</feature>
<evidence type="ECO:0000256" key="1">
    <source>
        <dbReference type="SAM" id="Phobius"/>
    </source>
</evidence>
<evidence type="ECO:0000259" key="3">
    <source>
        <dbReference type="Pfam" id="PF24155"/>
    </source>
</evidence>
<dbReference type="InterPro" id="IPR055829">
    <property type="entry name" value="DUF7406"/>
</dbReference>
<dbReference type="SUPFAM" id="SSF52317">
    <property type="entry name" value="Class I glutamine amidotransferase-like"/>
    <property type="match status" value="1"/>
</dbReference>
<keyword evidence="1" id="KW-0812">Transmembrane</keyword>
<evidence type="ECO:0000259" key="2">
    <source>
        <dbReference type="Pfam" id="PF07584"/>
    </source>
</evidence>
<evidence type="ECO:0000313" key="5">
    <source>
        <dbReference type="EMBL" id="HIH70198.1"/>
    </source>
</evidence>
<reference evidence="5" key="1">
    <citation type="journal article" date="2020" name="bioRxiv">
        <title>A rank-normalized archaeal taxonomy based on genome phylogeny resolves widespread incomplete and uneven classifications.</title>
        <authorList>
            <person name="Rinke C."/>
            <person name="Chuvochina M."/>
            <person name="Mussig A.J."/>
            <person name="Chaumeil P.-A."/>
            <person name="Waite D.W."/>
            <person name="Whitman W.B."/>
            <person name="Parks D.H."/>
            <person name="Hugenholtz P."/>
        </authorList>
    </citation>
    <scope>NUCLEOTIDE SEQUENCE</scope>
    <source>
        <strain evidence="5">UBA12518</strain>
    </source>
</reference>
<feature type="domain" description="Aerotolerance regulator N-terminal" evidence="2">
    <location>
        <begin position="4"/>
        <end position="69"/>
    </location>
</feature>
<proteinExistence type="predicted"/>
<protein>
    <recommendedName>
        <fullName evidence="7">Aerotolerance regulator N-terminal domain-containing protein</fullName>
    </recommendedName>
</protein>